<feature type="compositionally biased region" description="Polar residues" evidence="1">
    <location>
        <begin position="38"/>
        <end position="56"/>
    </location>
</feature>
<keyword evidence="3" id="KW-1185">Reference proteome</keyword>
<feature type="region of interest" description="Disordered" evidence="1">
    <location>
        <begin position="381"/>
        <end position="417"/>
    </location>
</feature>
<evidence type="ECO:0000313" key="3">
    <source>
        <dbReference type="Proteomes" id="UP000762676"/>
    </source>
</evidence>
<dbReference type="InterPro" id="IPR051189">
    <property type="entry name" value="Splicing_assoc_domain"/>
</dbReference>
<sequence>MESNIVKDFENLKVFVQRNFIKMDELVQDLTSALEETANMSRPGNSQGEGANSASCTRRYIKKRRGTRRSAANNYYWKRGTISEASESSVDEQPVRDFAGNVIHSDSDDLAACHRIPKLTVPVVDPVPAVESDSFTENLSPLRPQRRRRKFKNMAVDSSPLNDHTPSDADSVSGDKQVARRASDPHGHLSSQDKDKPGILNAKGSMQSPGSSEVRGVTAGKRKRSSKCRTECNAYHQGSIPGASQMEVASISQESSLSSSEFDSDINANLEDAREADDEQSDFFHEPGPACGIPDIVPWWENERVTDEPLRIDSDFERILTGTFAHLPKLSNQSFKARMGRLMSGTGREIRLGRRKLKGKMPRYTVGRFLQDREHWNRIQGCHGNSSSMQPPGCSSASSSNYNNSNSSNGHGGEIKRRKHITRNSTYHEAPSGLMSASNEVFIEANLGTKLVRSSAPSSSSNSNKGMQSPVVCPRKSVRKNGGSYITSAIINNSDS</sequence>
<comment type="caution">
    <text evidence="2">The sequence shown here is derived from an EMBL/GenBank/DDBJ whole genome shotgun (WGS) entry which is preliminary data.</text>
</comment>
<accession>A0AAV4IKY4</accession>
<feature type="region of interest" description="Disordered" evidence="1">
    <location>
        <begin position="453"/>
        <end position="479"/>
    </location>
</feature>
<dbReference type="PANTHER" id="PTHR14195">
    <property type="entry name" value="G PATCH DOMAIN CONTAINING PROTEIN 2"/>
    <property type="match status" value="1"/>
</dbReference>
<gene>
    <name evidence="2" type="ORF">ElyMa_006636100</name>
</gene>
<feature type="compositionally biased region" description="Low complexity" evidence="1">
    <location>
        <begin position="385"/>
        <end position="409"/>
    </location>
</feature>
<name>A0AAV4IKY4_9GAST</name>
<protein>
    <submittedName>
        <fullName evidence="2">G patch domain-containing protein 2-like</fullName>
    </submittedName>
</protein>
<feature type="compositionally biased region" description="Low complexity" evidence="1">
    <location>
        <begin position="454"/>
        <end position="464"/>
    </location>
</feature>
<feature type="compositionally biased region" description="Basic and acidic residues" evidence="1">
    <location>
        <begin position="177"/>
        <end position="197"/>
    </location>
</feature>
<evidence type="ECO:0000313" key="2">
    <source>
        <dbReference type="EMBL" id="GFS10013.1"/>
    </source>
</evidence>
<feature type="region of interest" description="Disordered" evidence="1">
    <location>
        <begin position="38"/>
        <end position="57"/>
    </location>
</feature>
<dbReference type="EMBL" id="BMAT01013314">
    <property type="protein sequence ID" value="GFS10013.1"/>
    <property type="molecule type" value="Genomic_DNA"/>
</dbReference>
<reference evidence="2 3" key="1">
    <citation type="journal article" date="2021" name="Elife">
        <title>Chloroplast acquisition without the gene transfer in kleptoplastic sea slugs, Plakobranchus ocellatus.</title>
        <authorList>
            <person name="Maeda T."/>
            <person name="Takahashi S."/>
            <person name="Yoshida T."/>
            <person name="Shimamura S."/>
            <person name="Takaki Y."/>
            <person name="Nagai Y."/>
            <person name="Toyoda A."/>
            <person name="Suzuki Y."/>
            <person name="Arimoto A."/>
            <person name="Ishii H."/>
            <person name="Satoh N."/>
            <person name="Nishiyama T."/>
            <person name="Hasebe M."/>
            <person name="Maruyama T."/>
            <person name="Minagawa J."/>
            <person name="Obokata J."/>
            <person name="Shigenobu S."/>
        </authorList>
    </citation>
    <scope>NUCLEOTIDE SEQUENCE [LARGE SCALE GENOMIC DNA]</scope>
</reference>
<proteinExistence type="predicted"/>
<organism evidence="2 3">
    <name type="scientific">Elysia marginata</name>
    <dbReference type="NCBI Taxonomy" id="1093978"/>
    <lineage>
        <taxon>Eukaryota</taxon>
        <taxon>Metazoa</taxon>
        <taxon>Spiralia</taxon>
        <taxon>Lophotrochozoa</taxon>
        <taxon>Mollusca</taxon>
        <taxon>Gastropoda</taxon>
        <taxon>Heterobranchia</taxon>
        <taxon>Euthyneura</taxon>
        <taxon>Panpulmonata</taxon>
        <taxon>Sacoglossa</taxon>
        <taxon>Placobranchoidea</taxon>
        <taxon>Plakobranchidae</taxon>
        <taxon>Elysia</taxon>
    </lineage>
</organism>
<feature type="compositionally biased region" description="Polar residues" evidence="1">
    <location>
        <begin position="159"/>
        <end position="170"/>
    </location>
</feature>
<dbReference type="AlphaFoldDB" id="A0AAV4IKY4"/>
<dbReference type="Proteomes" id="UP000762676">
    <property type="component" value="Unassembled WGS sequence"/>
</dbReference>
<evidence type="ECO:0000256" key="1">
    <source>
        <dbReference type="SAM" id="MobiDB-lite"/>
    </source>
</evidence>
<feature type="region of interest" description="Disordered" evidence="1">
    <location>
        <begin position="132"/>
        <end position="239"/>
    </location>
</feature>